<feature type="transmembrane region" description="Helical" evidence="21">
    <location>
        <begin position="335"/>
        <end position="353"/>
    </location>
</feature>
<dbReference type="PANTHER" id="PTHR13414">
    <property type="entry name" value="HUEL-CATION TRANSPORTER"/>
    <property type="match status" value="1"/>
</dbReference>
<dbReference type="InterPro" id="IPR027469">
    <property type="entry name" value="Cation_efflux_TMD_sf"/>
</dbReference>
<keyword evidence="13" id="KW-0496">Mitochondrion</keyword>
<evidence type="ECO:0000256" key="10">
    <source>
        <dbReference type="ARBA" id="ARBA00022989"/>
    </source>
</evidence>
<keyword evidence="15" id="KW-0804">Transcription</keyword>
<dbReference type="SUPFAM" id="SSF161111">
    <property type="entry name" value="Cation efflux protein transmembrane domain-like"/>
    <property type="match status" value="1"/>
</dbReference>
<evidence type="ECO:0000256" key="5">
    <source>
        <dbReference type="ARBA" id="ARBA00022449"/>
    </source>
</evidence>
<evidence type="ECO:0000256" key="17">
    <source>
        <dbReference type="ARBA" id="ARBA00033405"/>
    </source>
</evidence>
<dbReference type="EMBL" id="HBHX01026798">
    <property type="protein sequence ID" value="CAE0114306.1"/>
    <property type="molecule type" value="Transcribed_RNA"/>
</dbReference>
<evidence type="ECO:0000256" key="13">
    <source>
        <dbReference type="ARBA" id="ARBA00023128"/>
    </source>
</evidence>
<organism evidence="23">
    <name type="scientific">Haptolina ericina</name>
    <dbReference type="NCBI Taxonomy" id="156174"/>
    <lineage>
        <taxon>Eukaryota</taxon>
        <taxon>Haptista</taxon>
        <taxon>Haptophyta</taxon>
        <taxon>Prymnesiophyceae</taxon>
        <taxon>Prymnesiales</taxon>
        <taxon>Prymnesiaceae</taxon>
        <taxon>Haptolina</taxon>
    </lineage>
</organism>
<feature type="transmembrane region" description="Helical" evidence="21">
    <location>
        <begin position="253"/>
        <end position="275"/>
    </location>
</feature>
<evidence type="ECO:0000256" key="15">
    <source>
        <dbReference type="ARBA" id="ARBA00023163"/>
    </source>
</evidence>
<dbReference type="InterPro" id="IPR009061">
    <property type="entry name" value="DNA-bd_dom_put_sf"/>
</dbReference>
<dbReference type="CDD" id="cd21075">
    <property type="entry name" value="DBD_XPA-like"/>
    <property type="match status" value="1"/>
</dbReference>
<dbReference type="SUPFAM" id="SSF46955">
    <property type="entry name" value="Putative DNA-binding domain"/>
    <property type="match status" value="1"/>
</dbReference>
<reference evidence="23" key="1">
    <citation type="submission" date="2021-01" db="EMBL/GenBank/DDBJ databases">
        <authorList>
            <person name="Corre E."/>
            <person name="Pelletier E."/>
            <person name="Niang G."/>
            <person name="Scheremetjew M."/>
            <person name="Finn R."/>
            <person name="Kale V."/>
            <person name="Holt S."/>
            <person name="Cochrane G."/>
            <person name="Meng A."/>
            <person name="Brown T."/>
            <person name="Cohen L."/>
        </authorList>
    </citation>
    <scope>NUCLEOTIDE SEQUENCE</scope>
    <source>
        <strain evidence="23">CCMP281</strain>
    </source>
</reference>
<dbReference type="Gene3D" id="1.20.1510.10">
    <property type="entry name" value="Cation efflux protein transmembrane domain"/>
    <property type="match status" value="1"/>
</dbReference>
<keyword evidence="9" id="KW-0864">Zinc transport</keyword>
<keyword evidence="16" id="KW-0539">Nucleus</keyword>
<comment type="subcellular location">
    <subcellularLocation>
        <location evidence="3">Endoplasmic reticulum</location>
    </subcellularLocation>
    <subcellularLocation>
        <location evidence="2">Mitochondrion membrane</location>
        <topology evidence="2">Multi-pass membrane protein</topology>
    </subcellularLocation>
    <subcellularLocation>
        <location evidence="1">Nucleus</location>
    </subcellularLocation>
</comment>
<evidence type="ECO:0000259" key="22">
    <source>
        <dbReference type="Pfam" id="PF01545"/>
    </source>
</evidence>
<keyword evidence="10 21" id="KW-1133">Transmembrane helix</keyword>
<evidence type="ECO:0000256" key="16">
    <source>
        <dbReference type="ARBA" id="ARBA00023242"/>
    </source>
</evidence>
<evidence type="ECO:0000256" key="19">
    <source>
        <dbReference type="ARBA" id="ARBA00034922"/>
    </source>
</evidence>
<protein>
    <recommendedName>
        <fullName evidence="18">Proton-coupled zinc antiporter SLC30A9, mitochondrial</fullName>
    </recommendedName>
    <alternativeName>
        <fullName evidence="17">Solute carrier family 30 member 9</fullName>
    </alternativeName>
    <alternativeName>
        <fullName evidence="19">Zinc transporter 9</fullName>
    </alternativeName>
</protein>
<evidence type="ECO:0000256" key="20">
    <source>
        <dbReference type="ARBA" id="ARBA00048349"/>
    </source>
</evidence>
<dbReference type="InterPro" id="IPR040177">
    <property type="entry name" value="SLC30A9"/>
</dbReference>
<dbReference type="GO" id="GO:0031966">
    <property type="term" value="C:mitochondrial membrane"/>
    <property type="evidence" value="ECO:0007669"/>
    <property type="project" value="UniProtKB-SubCell"/>
</dbReference>
<feature type="domain" description="Cation efflux protein transmembrane" evidence="22">
    <location>
        <begin position="153"/>
        <end position="356"/>
    </location>
</feature>
<keyword evidence="12" id="KW-0406">Ion transport</keyword>
<evidence type="ECO:0000256" key="12">
    <source>
        <dbReference type="ARBA" id="ARBA00023065"/>
    </source>
</evidence>
<feature type="transmembrane region" description="Helical" evidence="21">
    <location>
        <begin position="218"/>
        <end position="241"/>
    </location>
</feature>
<evidence type="ECO:0000256" key="6">
    <source>
        <dbReference type="ARBA" id="ARBA00022692"/>
    </source>
</evidence>
<keyword evidence="14 21" id="KW-0472">Membrane</keyword>
<keyword evidence="5" id="KW-0050">Antiport</keyword>
<evidence type="ECO:0000256" key="18">
    <source>
        <dbReference type="ARBA" id="ARBA00034845"/>
    </source>
</evidence>
<dbReference type="Gene3D" id="3.90.530.10">
    <property type="entry name" value="XPA C-terminal domain"/>
    <property type="match status" value="1"/>
</dbReference>
<evidence type="ECO:0000256" key="11">
    <source>
        <dbReference type="ARBA" id="ARBA00023015"/>
    </source>
</evidence>
<dbReference type="PANTHER" id="PTHR13414:SF9">
    <property type="entry name" value="PROTON-COUPLED ZINC ANTIPORTER SLC30A9, MITOCHONDRIAL"/>
    <property type="match status" value="1"/>
</dbReference>
<proteinExistence type="predicted"/>
<name>A0A7S3AVC9_9EUKA</name>
<accession>A0A7S3AVC9</accession>
<evidence type="ECO:0000313" key="23">
    <source>
        <dbReference type="EMBL" id="CAE0114306.1"/>
    </source>
</evidence>
<keyword evidence="4" id="KW-0813">Transport</keyword>
<keyword evidence="6 21" id="KW-0812">Transmembrane</keyword>
<dbReference type="AlphaFoldDB" id="A0A7S3AVC9"/>
<dbReference type="InterPro" id="IPR058533">
    <property type="entry name" value="Cation_efflux_TM"/>
</dbReference>
<evidence type="ECO:0000256" key="2">
    <source>
        <dbReference type="ARBA" id="ARBA00004225"/>
    </source>
</evidence>
<evidence type="ECO:0000256" key="7">
    <source>
        <dbReference type="ARBA" id="ARBA00022824"/>
    </source>
</evidence>
<keyword evidence="8" id="KW-0862">Zinc</keyword>
<dbReference type="GO" id="GO:0008324">
    <property type="term" value="F:monoatomic cation transmembrane transporter activity"/>
    <property type="evidence" value="ECO:0007669"/>
    <property type="project" value="InterPro"/>
</dbReference>
<evidence type="ECO:0000256" key="3">
    <source>
        <dbReference type="ARBA" id="ARBA00004240"/>
    </source>
</evidence>
<dbReference type="NCBIfam" id="TIGR01297">
    <property type="entry name" value="CDF"/>
    <property type="match status" value="1"/>
</dbReference>
<evidence type="ECO:0000256" key="4">
    <source>
        <dbReference type="ARBA" id="ARBA00022448"/>
    </source>
</evidence>
<evidence type="ECO:0000256" key="8">
    <source>
        <dbReference type="ARBA" id="ARBA00022833"/>
    </source>
</evidence>
<dbReference type="GO" id="GO:0006829">
    <property type="term" value="P:zinc ion transport"/>
    <property type="evidence" value="ECO:0007669"/>
    <property type="project" value="UniProtKB-KW"/>
</dbReference>
<dbReference type="GO" id="GO:0005634">
    <property type="term" value="C:nucleus"/>
    <property type="evidence" value="ECO:0007669"/>
    <property type="project" value="UniProtKB-SubCell"/>
</dbReference>
<evidence type="ECO:0000256" key="1">
    <source>
        <dbReference type="ARBA" id="ARBA00004123"/>
    </source>
</evidence>
<comment type="catalytic activity">
    <reaction evidence="20">
        <text>Zn(2+)(in) + 2 H(+)(out) = Zn(2+)(out) + 2 H(+)(in)</text>
        <dbReference type="Rhea" id="RHEA:72627"/>
        <dbReference type="ChEBI" id="CHEBI:15378"/>
        <dbReference type="ChEBI" id="CHEBI:29105"/>
    </reaction>
</comment>
<keyword evidence="7" id="KW-0256">Endoplasmic reticulum</keyword>
<dbReference type="GO" id="GO:0015297">
    <property type="term" value="F:antiporter activity"/>
    <property type="evidence" value="ECO:0007669"/>
    <property type="project" value="UniProtKB-KW"/>
</dbReference>
<dbReference type="Pfam" id="PF01545">
    <property type="entry name" value="Cation_efflux"/>
    <property type="match status" value="1"/>
</dbReference>
<evidence type="ECO:0000256" key="9">
    <source>
        <dbReference type="ARBA" id="ARBA00022906"/>
    </source>
</evidence>
<dbReference type="InterPro" id="IPR037129">
    <property type="entry name" value="XPA_sf"/>
</dbReference>
<evidence type="ECO:0000256" key="21">
    <source>
        <dbReference type="SAM" id="Phobius"/>
    </source>
</evidence>
<dbReference type="GO" id="GO:0005783">
    <property type="term" value="C:endoplasmic reticulum"/>
    <property type="evidence" value="ECO:0007669"/>
    <property type="project" value="UniProtKB-SubCell"/>
</dbReference>
<sequence>MDSPVDVGPRRQLPRWEGVGRVSQLYGSAARWEHGRSVRVREFGSSRQWKTLSTREAMDSYLLRQRDLAGLPYVSKYNVYGTPRLTQFYVVHDVQDRALMRWGSALTLQEQHRSQQAKRERRIARLQPPILMLLRPVRARKGVVVVGSRAVGAAILGNLGVLAAKLVGWSATGSGAMLSEVFHTLADLGNQCMLAYGLHQSLRSPDASRPYGYGFEQYIWAMISGVSTFILGAGASVYHGVSLLAHPQPLDSLPTALLVLGATGALEAYTLSVAWSEVKHEAAKHQMSTTKYLSQTTDPLNPAVLLEDSVAVIGVGVAATSITLTHVTGNPAFDAVGSIAVGSMMGAVAVFIINRNRRFLGQTVPARTDLVRDMLQSDEMVLSVQDVKSVMVGPNSARFKAEIHFNPQLLSDKYLQAHDNLAEVFKSCQRVRSEQDTKVVFERYGVFLLATLSIEVDRLEHEIMEAFPEFKYIDLEVL</sequence>
<dbReference type="GO" id="GO:0006882">
    <property type="term" value="P:intracellular zinc ion homeostasis"/>
    <property type="evidence" value="ECO:0007669"/>
    <property type="project" value="TreeGrafter"/>
</dbReference>
<dbReference type="InterPro" id="IPR002524">
    <property type="entry name" value="Cation_efflux"/>
</dbReference>
<evidence type="ECO:0000256" key="14">
    <source>
        <dbReference type="ARBA" id="ARBA00023136"/>
    </source>
</evidence>
<keyword evidence="11" id="KW-0805">Transcription regulation</keyword>
<gene>
    <name evidence="23" type="ORF">HERI1096_LOCUS14980</name>
</gene>